<keyword evidence="2" id="KW-1185">Reference proteome</keyword>
<protein>
    <submittedName>
        <fullName evidence="1">Uncharacterized protein</fullName>
    </submittedName>
</protein>
<dbReference type="RefSeq" id="WP_402076273.1">
    <property type="nucleotide sequence ID" value="NZ_JBIVGG010000022.1"/>
</dbReference>
<gene>
    <name evidence="1" type="ORF">ACIP2Z_39000</name>
</gene>
<reference evidence="1 2" key="1">
    <citation type="submission" date="2024-10" db="EMBL/GenBank/DDBJ databases">
        <title>The Natural Products Discovery Center: Release of the First 8490 Sequenced Strains for Exploring Actinobacteria Biosynthetic Diversity.</title>
        <authorList>
            <person name="Kalkreuter E."/>
            <person name="Kautsar S.A."/>
            <person name="Yang D."/>
            <person name="Bader C.D."/>
            <person name="Teijaro C.N."/>
            <person name="Fluegel L."/>
            <person name="Davis C.M."/>
            <person name="Simpson J.R."/>
            <person name="Lauterbach L."/>
            <person name="Steele A.D."/>
            <person name="Gui C."/>
            <person name="Meng S."/>
            <person name="Li G."/>
            <person name="Viehrig K."/>
            <person name="Ye F."/>
            <person name="Su P."/>
            <person name="Kiefer A.F."/>
            <person name="Nichols A."/>
            <person name="Cepeda A.J."/>
            <person name="Yan W."/>
            <person name="Fan B."/>
            <person name="Jiang Y."/>
            <person name="Adhikari A."/>
            <person name="Zheng C.-J."/>
            <person name="Schuster L."/>
            <person name="Cowan T.M."/>
            <person name="Smanski M.J."/>
            <person name="Chevrette M.G."/>
            <person name="De Carvalho L.P.S."/>
            <person name="Shen B."/>
        </authorList>
    </citation>
    <scope>NUCLEOTIDE SEQUENCE [LARGE SCALE GENOMIC DNA]</scope>
    <source>
        <strain evidence="1 2">NPDC089932</strain>
    </source>
</reference>
<dbReference type="Proteomes" id="UP001617511">
    <property type="component" value="Unassembled WGS sequence"/>
</dbReference>
<evidence type="ECO:0000313" key="1">
    <source>
        <dbReference type="EMBL" id="MFJ4084919.1"/>
    </source>
</evidence>
<sequence>MSTNQPVSFQVYDHRGMPVPPTWGRYRQVDQVINTFAAAGTILERDVVDLHLLETVDKAACSLLRDQWTDNFPIAAYTELLTTIAALRSVLGYAPTPTPRDVNAWAQGVRDASAEASGLNRDFHEVQIVEGPHRGALLGVWGPKEAPAPDALPGPIYRLELATECGDSTDMTFGTAFYKRLKRPHPNSGRWEYMLDREQPFPAEGSRPHFLPMPDQGGRA</sequence>
<evidence type="ECO:0000313" key="2">
    <source>
        <dbReference type="Proteomes" id="UP001617511"/>
    </source>
</evidence>
<organism evidence="1 2">
    <name type="scientific">Streptomyces iakyrus</name>
    <dbReference type="NCBI Taxonomy" id="68219"/>
    <lineage>
        <taxon>Bacteria</taxon>
        <taxon>Bacillati</taxon>
        <taxon>Actinomycetota</taxon>
        <taxon>Actinomycetes</taxon>
        <taxon>Kitasatosporales</taxon>
        <taxon>Streptomycetaceae</taxon>
        <taxon>Streptomyces</taxon>
    </lineage>
</organism>
<comment type="caution">
    <text evidence="1">The sequence shown here is derived from an EMBL/GenBank/DDBJ whole genome shotgun (WGS) entry which is preliminary data.</text>
</comment>
<proteinExistence type="predicted"/>
<name>A0ABW8FS95_9ACTN</name>
<dbReference type="EMBL" id="JBIVGG010000022">
    <property type="protein sequence ID" value="MFJ4084919.1"/>
    <property type="molecule type" value="Genomic_DNA"/>
</dbReference>
<accession>A0ABW8FS95</accession>